<organism evidence="1 2">
    <name type="scientific">Cymbomonas tetramitiformis</name>
    <dbReference type="NCBI Taxonomy" id="36881"/>
    <lineage>
        <taxon>Eukaryota</taxon>
        <taxon>Viridiplantae</taxon>
        <taxon>Chlorophyta</taxon>
        <taxon>Pyramimonadophyceae</taxon>
        <taxon>Pyramimonadales</taxon>
        <taxon>Pyramimonadaceae</taxon>
        <taxon>Cymbomonas</taxon>
    </lineage>
</organism>
<sequence length="169" mass="18911">MSDTQSPPSVSRRIRLDTIFTLDPGVHYAKTPATPGLVISATAKKLIRQLRKEGFESTVAKNVLSSVLGAKDARFTVSKKHSDLVWLHLVEAIEKHFTNESETFEDLFALTDSARECLEEANDLLFVTLERLIKSDSDARAWLDSLDREFPSDGKRARTGNILALERPN</sequence>
<accession>A0AAE0GHY3</accession>
<reference evidence="1 2" key="1">
    <citation type="journal article" date="2015" name="Genome Biol. Evol.">
        <title>Comparative Genomics of a Bacterivorous Green Alga Reveals Evolutionary Causalities and Consequences of Phago-Mixotrophic Mode of Nutrition.</title>
        <authorList>
            <person name="Burns J.A."/>
            <person name="Paasch A."/>
            <person name="Narechania A."/>
            <person name="Kim E."/>
        </authorList>
    </citation>
    <scope>NUCLEOTIDE SEQUENCE [LARGE SCALE GENOMIC DNA]</scope>
    <source>
        <strain evidence="1 2">PLY_AMNH</strain>
    </source>
</reference>
<evidence type="ECO:0000313" key="2">
    <source>
        <dbReference type="Proteomes" id="UP001190700"/>
    </source>
</evidence>
<dbReference type="AlphaFoldDB" id="A0AAE0GHY3"/>
<keyword evidence="2" id="KW-1185">Reference proteome</keyword>
<gene>
    <name evidence="1" type="ORF">CYMTET_13665</name>
</gene>
<dbReference type="Proteomes" id="UP001190700">
    <property type="component" value="Unassembled WGS sequence"/>
</dbReference>
<dbReference type="EMBL" id="LGRX02005475">
    <property type="protein sequence ID" value="KAK3278392.1"/>
    <property type="molecule type" value="Genomic_DNA"/>
</dbReference>
<name>A0AAE0GHY3_9CHLO</name>
<comment type="caution">
    <text evidence="1">The sequence shown here is derived from an EMBL/GenBank/DDBJ whole genome shotgun (WGS) entry which is preliminary data.</text>
</comment>
<proteinExistence type="predicted"/>
<evidence type="ECO:0000313" key="1">
    <source>
        <dbReference type="EMBL" id="KAK3278392.1"/>
    </source>
</evidence>
<protein>
    <submittedName>
        <fullName evidence="1">Uncharacterized protein</fullName>
    </submittedName>
</protein>